<accession>A0A848L8I0</accession>
<feature type="transmembrane region" description="Helical" evidence="6">
    <location>
        <begin position="166"/>
        <end position="188"/>
    </location>
</feature>
<reference evidence="7 8" key="1">
    <citation type="submission" date="2020-04" db="EMBL/GenBank/DDBJ databases">
        <title>Draft genome of Pyxidicoccus fallax type strain.</title>
        <authorList>
            <person name="Whitworth D.E."/>
        </authorList>
    </citation>
    <scope>NUCLEOTIDE SEQUENCE [LARGE SCALE GENOMIC DNA]</scope>
    <source>
        <strain evidence="7 8">DSM 14698</strain>
    </source>
</reference>
<proteinExistence type="inferred from homology"/>
<dbReference type="AlphaFoldDB" id="A0A848L8I0"/>
<feature type="transmembrane region" description="Helical" evidence="6">
    <location>
        <begin position="194"/>
        <end position="214"/>
    </location>
</feature>
<dbReference type="RefSeq" id="WP_169344169.1">
    <property type="nucleotide sequence ID" value="NZ_JABBJJ010000027.1"/>
</dbReference>
<comment type="similarity">
    <text evidence="2">Belongs to the TMEM86 family.</text>
</comment>
<feature type="transmembrane region" description="Helical" evidence="6">
    <location>
        <begin position="133"/>
        <end position="154"/>
    </location>
</feature>
<feature type="transmembrane region" description="Helical" evidence="6">
    <location>
        <begin position="57"/>
        <end position="75"/>
    </location>
</feature>
<gene>
    <name evidence="7" type="ORF">HG543_08390</name>
</gene>
<dbReference type="PANTHER" id="PTHR31885">
    <property type="entry name" value="GH04784P"/>
    <property type="match status" value="1"/>
</dbReference>
<evidence type="ECO:0000256" key="1">
    <source>
        <dbReference type="ARBA" id="ARBA00004141"/>
    </source>
</evidence>
<dbReference type="InterPro" id="IPR012506">
    <property type="entry name" value="TMEM86B-like"/>
</dbReference>
<feature type="transmembrane region" description="Helical" evidence="6">
    <location>
        <begin position="12"/>
        <end position="29"/>
    </location>
</feature>
<dbReference type="Pfam" id="PF07947">
    <property type="entry name" value="YhhN"/>
    <property type="match status" value="1"/>
</dbReference>
<dbReference type="Proteomes" id="UP000518300">
    <property type="component" value="Unassembled WGS sequence"/>
</dbReference>
<organism evidence="7 8">
    <name type="scientific">Pyxidicoccus fallax</name>
    <dbReference type="NCBI Taxonomy" id="394095"/>
    <lineage>
        <taxon>Bacteria</taxon>
        <taxon>Pseudomonadati</taxon>
        <taxon>Myxococcota</taxon>
        <taxon>Myxococcia</taxon>
        <taxon>Myxococcales</taxon>
        <taxon>Cystobacterineae</taxon>
        <taxon>Myxococcaceae</taxon>
        <taxon>Pyxidicoccus</taxon>
    </lineage>
</organism>
<sequence length="236" mass="25440">MHDESAGRTRILAGVGIAGAVAFFLGLVLESHVLRMATKPVPMLCLLLWLWPPQARYARWVFAGLVLSLVGDVLMEVGPELFLPGLGAFLLAHVSYAVAYLTVTRSLRLARALPFAFFGVGASVFLWPGLGSMALPVTAYVVVICTMAWRAAAMMGAEGLARREQWAAFVGALLFAASDGLLSLKLFVLPLPGASYVIMLLYWGAQLCLARSAHEGLSRAEQRRPHRVGQLSTSSE</sequence>
<evidence type="ECO:0000256" key="6">
    <source>
        <dbReference type="SAM" id="Phobius"/>
    </source>
</evidence>
<comment type="subcellular location">
    <subcellularLocation>
        <location evidence="1">Membrane</location>
        <topology evidence="1">Multi-pass membrane protein</topology>
    </subcellularLocation>
</comment>
<dbReference type="GO" id="GO:0016787">
    <property type="term" value="F:hydrolase activity"/>
    <property type="evidence" value="ECO:0007669"/>
    <property type="project" value="TreeGrafter"/>
</dbReference>
<keyword evidence="4 6" id="KW-1133">Transmembrane helix</keyword>
<protein>
    <submittedName>
        <fullName evidence="7">Lysoplasmalogenase</fullName>
    </submittedName>
</protein>
<dbReference type="EMBL" id="JABBJJ010000027">
    <property type="protein sequence ID" value="NMO14876.1"/>
    <property type="molecule type" value="Genomic_DNA"/>
</dbReference>
<keyword evidence="3 6" id="KW-0812">Transmembrane</keyword>
<evidence type="ECO:0000256" key="5">
    <source>
        <dbReference type="ARBA" id="ARBA00023136"/>
    </source>
</evidence>
<evidence type="ECO:0000256" key="3">
    <source>
        <dbReference type="ARBA" id="ARBA00022692"/>
    </source>
</evidence>
<keyword evidence="5 6" id="KW-0472">Membrane</keyword>
<name>A0A848L8I0_9BACT</name>
<feature type="transmembrane region" description="Helical" evidence="6">
    <location>
        <begin position="81"/>
        <end position="102"/>
    </location>
</feature>
<evidence type="ECO:0000256" key="2">
    <source>
        <dbReference type="ARBA" id="ARBA00007375"/>
    </source>
</evidence>
<comment type="caution">
    <text evidence="7">The sequence shown here is derived from an EMBL/GenBank/DDBJ whole genome shotgun (WGS) entry which is preliminary data.</text>
</comment>
<keyword evidence="8" id="KW-1185">Reference proteome</keyword>
<evidence type="ECO:0000256" key="4">
    <source>
        <dbReference type="ARBA" id="ARBA00022989"/>
    </source>
</evidence>
<evidence type="ECO:0000313" key="7">
    <source>
        <dbReference type="EMBL" id="NMO14876.1"/>
    </source>
</evidence>
<dbReference type="PANTHER" id="PTHR31885:SF6">
    <property type="entry name" value="GH04784P"/>
    <property type="match status" value="1"/>
</dbReference>
<dbReference type="GO" id="GO:0016020">
    <property type="term" value="C:membrane"/>
    <property type="evidence" value="ECO:0007669"/>
    <property type="project" value="UniProtKB-SubCell"/>
</dbReference>
<evidence type="ECO:0000313" key="8">
    <source>
        <dbReference type="Proteomes" id="UP000518300"/>
    </source>
</evidence>